<organism evidence="1 2">
    <name type="scientific">Camellia lanceoleosa</name>
    <dbReference type="NCBI Taxonomy" id="1840588"/>
    <lineage>
        <taxon>Eukaryota</taxon>
        <taxon>Viridiplantae</taxon>
        <taxon>Streptophyta</taxon>
        <taxon>Embryophyta</taxon>
        <taxon>Tracheophyta</taxon>
        <taxon>Spermatophyta</taxon>
        <taxon>Magnoliopsida</taxon>
        <taxon>eudicotyledons</taxon>
        <taxon>Gunneridae</taxon>
        <taxon>Pentapetalae</taxon>
        <taxon>asterids</taxon>
        <taxon>Ericales</taxon>
        <taxon>Theaceae</taxon>
        <taxon>Camellia</taxon>
    </lineage>
</organism>
<keyword evidence="2" id="KW-1185">Reference proteome</keyword>
<proteinExistence type="predicted"/>
<evidence type="ECO:0000313" key="1">
    <source>
        <dbReference type="EMBL" id="KAI7993167.1"/>
    </source>
</evidence>
<dbReference type="EMBL" id="CM045769">
    <property type="protein sequence ID" value="KAI7993167.1"/>
    <property type="molecule type" value="Genomic_DNA"/>
</dbReference>
<evidence type="ECO:0000313" key="2">
    <source>
        <dbReference type="Proteomes" id="UP001060215"/>
    </source>
</evidence>
<dbReference type="Proteomes" id="UP001060215">
    <property type="component" value="Chromosome 12"/>
</dbReference>
<comment type="caution">
    <text evidence="1">The sequence shown here is derived from an EMBL/GenBank/DDBJ whole genome shotgun (WGS) entry which is preliminary data.</text>
</comment>
<accession>A0ACC0FYF2</accession>
<protein>
    <submittedName>
        <fullName evidence="1">Uncharacterized protein</fullName>
    </submittedName>
</protein>
<name>A0ACC0FYF2_9ERIC</name>
<reference evidence="1 2" key="1">
    <citation type="journal article" date="2022" name="Plant J.">
        <title>Chromosome-level genome of Camellia lanceoleosa provides a valuable resource for understanding genome evolution and self-incompatibility.</title>
        <authorList>
            <person name="Gong W."/>
            <person name="Xiao S."/>
            <person name="Wang L."/>
            <person name="Liao Z."/>
            <person name="Chang Y."/>
            <person name="Mo W."/>
            <person name="Hu G."/>
            <person name="Li W."/>
            <person name="Zhao G."/>
            <person name="Zhu H."/>
            <person name="Hu X."/>
            <person name="Ji K."/>
            <person name="Xiang X."/>
            <person name="Song Q."/>
            <person name="Yuan D."/>
            <person name="Jin S."/>
            <person name="Zhang L."/>
        </authorList>
    </citation>
    <scope>NUCLEOTIDE SEQUENCE [LARGE SCALE GENOMIC DNA]</scope>
    <source>
        <strain evidence="1">SQ_2022a</strain>
    </source>
</reference>
<gene>
    <name evidence="1" type="ORF">LOK49_LG11G01128</name>
</gene>
<sequence length="121" mass="13873">MLIHDGWILLVAGSILQLWPQMGHFLRGIHSVTWVLLGGYWCDQHSSKVVSPSMALKGQIQLKLWMEWQLYKEGHALWLRGLKGERGRLNSDEVQAPDTTPQIIPEMAKISPMLVWFSLLK</sequence>